<sequence>MKTGGDQLKTSYNTLKAEVGQLKTSYNTLKVGGDELKTSYNTLKTEGDQLKSGYNTLKAEGDQLKTSYNTLKTGGDQLQTNYNTLKAEGNRLQISYNTLKAENDRLQTSYNTLKANNDQLKTNYNTLKAQEKCPMGWVDFNSKCYYISTEKKSWDDSRSDCIARGANLVIIKSLQEQNFLFTHNKRIWIGLSDKEHEGNWKWVDGTQLTTSYWAKGEPNDHHQQEDCAELNINFGAPLNWNDLPCNQKYHWVCKKEPGQDASPSQGTPSGTRAPDPLESRTQSNPLRHRTSPKS</sequence>
<dbReference type="PANTHER" id="PTHR22803">
    <property type="entry name" value="MANNOSE, PHOSPHOLIPASE, LECTIN RECEPTOR RELATED"/>
    <property type="match status" value="1"/>
</dbReference>
<dbReference type="AlphaFoldDB" id="A0A8C9TZ47"/>
<accession>A0A8C9TZ47</accession>
<feature type="coiled-coil region" evidence="3">
    <location>
        <begin position="96"/>
        <end position="130"/>
    </location>
</feature>
<keyword evidence="1" id="KW-0430">Lectin</keyword>
<evidence type="ECO:0000256" key="3">
    <source>
        <dbReference type="SAM" id="Coils"/>
    </source>
</evidence>
<dbReference type="InterPro" id="IPR016187">
    <property type="entry name" value="CTDL_fold"/>
</dbReference>
<dbReference type="Proteomes" id="UP000694397">
    <property type="component" value="Chromosome 6"/>
</dbReference>
<dbReference type="GeneTree" id="ENSGT01020000230338"/>
<evidence type="ECO:0000259" key="5">
    <source>
        <dbReference type="PROSITE" id="PS50041"/>
    </source>
</evidence>
<keyword evidence="7" id="KW-1185">Reference proteome</keyword>
<evidence type="ECO:0000256" key="2">
    <source>
        <dbReference type="ARBA" id="ARBA00023157"/>
    </source>
</evidence>
<evidence type="ECO:0000256" key="4">
    <source>
        <dbReference type="SAM" id="MobiDB-lite"/>
    </source>
</evidence>
<dbReference type="CDD" id="cd03590">
    <property type="entry name" value="CLECT_DC-SIGN_like"/>
    <property type="match status" value="1"/>
</dbReference>
<reference evidence="6 7" key="1">
    <citation type="submission" date="2019-04" db="EMBL/GenBank/DDBJ databases">
        <authorList>
            <consortium name="Wellcome Sanger Institute Data Sharing"/>
        </authorList>
    </citation>
    <scope>NUCLEOTIDE SEQUENCE [LARGE SCALE GENOMIC DNA]</scope>
</reference>
<dbReference type="SUPFAM" id="SSF56436">
    <property type="entry name" value="C-type lectin-like"/>
    <property type="match status" value="1"/>
</dbReference>
<keyword evidence="3" id="KW-0175">Coiled coil</keyword>
<evidence type="ECO:0000313" key="7">
    <source>
        <dbReference type="Proteomes" id="UP000694397"/>
    </source>
</evidence>
<evidence type="ECO:0000256" key="1">
    <source>
        <dbReference type="ARBA" id="ARBA00022734"/>
    </source>
</evidence>
<name>A0A8C9TZ47_SCLFO</name>
<organism evidence="6 7">
    <name type="scientific">Scleropages formosus</name>
    <name type="common">Asian bonytongue</name>
    <name type="synonym">Osteoglossum formosum</name>
    <dbReference type="NCBI Taxonomy" id="113540"/>
    <lineage>
        <taxon>Eukaryota</taxon>
        <taxon>Metazoa</taxon>
        <taxon>Chordata</taxon>
        <taxon>Craniata</taxon>
        <taxon>Vertebrata</taxon>
        <taxon>Euteleostomi</taxon>
        <taxon>Actinopterygii</taxon>
        <taxon>Neopterygii</taxon>
        <taxon>Teleostei</taxon>
        <taxon>Osteoglossocephala</taxon>
        <taxon>Osteoglossomorpha</taxon>
        <taxon>Osteoglossiformes</taxon>
        <taxon>Osteoglossidae</taxon>
        <taxon>Scleropages</taxon>
    </lineage>
</organism>
<dbReference type="Ensembl" id="ENSSFOT00015065550.1">
    <property type="protein sequence ID" value="ENSSFOP00015060739.1"/>
    <property type="gene ID" value="ENSSFOG00015027501.1"/>
</dbReference>
<protein>
    <recommendedName>
        <fullName evidence="5">C-type lectin domain-containing protein</fullName>
    </recommendedName>
</protein>
<dbReference type="SMART" id="SM00034">
    <property type="entry name" value="CLECT"/>
    <property type="match status" value="1"/>
</dbReference>
<dbReference type="Pfam" id="PF00059">
    <property type="entry name" value="Lectin_C"/>
    <property type="match status" value="1"/>
</dbReference>
<feature type="compositionally biased region" description="Polar residues" evidence="4">
    <location>
        <begin position="261"/>
        <end position="270"/>
    </location>
</feature>
<dbReference type="InterPro" id="IPR050111">
    <property type="entry name" value="C-type_lectin/snaclec_domain"/>
</dbReference>
<dbReference type="Gene3D" id="1.20.5.400">
    <property type="match status" value="3"/>
</dbReference>
<dbReference type="InterPro" id="IPR018378">
    <property type="entry name" value="C-type_lectin_CS"/>
</dbReference>
<proteinExistence type="predicted"/>
<dbReference type="InterPro" id="IPR033989">
    <property type="entry name" value="CD209-like_CTLD"/>
</dbReference>
<dbReference type="InterPro" id="IPR016186">
    <property type="entry name" value="C-type_lectin-like/link_sf"/>
</dbReference>
<dbReference type="Gene3D" id="3.10.100.10">
    <property type="entry name" value="Mannose-Binding Protein A, subunit A"/>
    <property type="match status" value="1"/>
</dbReference>
<keyword evidence="2" id="KW-1015">Disulfide bond</keyword>
<feature type="region of interest" description="Disordered" evidence="4">
    <location>
        <begin position="256"/>
        <end position="294"/>
    </location>
</feature>
<dbReference type="PROSITE" id="PS00615">
    <property type="entry name" value="C_TYPE_LECTIN_1"/>
    <property type="match status" value="1"/>
</dbReference>
<feature type="domain" description="C-type lectin" evidence="5">
    <location>
        <begin position="140"/>
        <end position="254"/>
    </location>
</feature>
<evidence type="ECO:0000313" key="6">
    <source>
        <dbReference type="Ensembl" id="ENSSFOP00015060739.1"/>
    </source>
</evidence>
<dbReference type="PROSITE" id="PS50041">
    <property type="entry name" value="C_TYPE_LECTIN_2"/>
    <property type="match status" value="1"/>
</dbReference>
<reference evidence="6" key="3">
    <citation type="submission" date="2025-09" db="UniProtKB">
        <authorList>
            <consortium name="Ensembl"/>
        </authorList>
    </citation>
    <scope>IDENTIFICATION</scope>
</reference>
<dbReference type="InterPro" id="IPR001304">
    <property type="entry name" value="C-type_lectin-like"/>
</dbReference>
<gene>
    <name evidence="6" type="primary">LOC108922642</name>
</gene>
<reference evidence="6" key="2">
    <citation type="submission" date="2025-08" db="UniProtKB">
        <authorList>
            <consortium name="Ensembl"/>
        </authorList>
    </citation>
    <scope>IDENTIFICATION</scope>
</reference>
<dbReference type="GO" id="GO:0030246">
    <property type="term" value="F:carbohydrate binding"/>
    <property type="evidence" value="ECO:0007669"/>
    <property type="project" value="UniProtKB-KW"/>
</dbReference>